<keyword evidence="17" id="KW-1185">Reference proteome</keyword>
<evidence type="ECO:0000256" key="12">
    <source>
        <dbReference type="RuleBase" id="RU003357"/>
    </source>
</evidence>
<evidence type="ECO:0000256" key="7">
    <source>
        <dbReference type="ARBA" id="ARBA00023077"/>
    </source>
</evidence>
<evidence type="ECO:0000256" key="5">
    <source>
        <dbReference type="ARBA" id="ARBA00022692"/>
    </source>
</evidence>
<protein>
    <recommendedName>
        <fullName evidence="18">TonB-dependent receptor plug domain-containing protein</fullName>
    </recommendedName>
</protein>
<evidence type="ECO:0000313" key="17">
    <source>
        <dbReference type="Proteomes" id="UP000619761"/>
    </source>
</evidence>
<dbReference type="EMBL" id="BMYZ01000003">
    <property type="protein sequence ID" value="GGY81697.1"/>
    <property type="molecule type" value="Genomic_DNA"/>
</dbReference>
<feature type="domain" description="TonB-dependent receptor-like beta-barrel" evidence="14">
    <location>
        <begin position="346"/>
        <end position="817"/>
    </location>
</feature>
<reference evidence="17" key="1">
    <citation type="journal article" date="2019" name="Int. J. Syst. Evol. Microbiol.">
        <title>The Global Catalogue of Microorganisms (GCM) 10K type strain sequencing project: providing services to taxonomists for standard genome sequencing and annotation.</title>
        <authorList>
            <consortium name="The Broad Institute Genomics Platform"/>
            <consortium name="The Broad Institute Genome Sequencing Center for Infectious Disease"/>
            <person name="Wu L."/>
            <person name="Ma J."/>
        </authorList>
    </citation>
    <scope>NUCLEOTIDE SEQUENCE [LARGE SCALE GENOMIC DNA]</scope>
    <source>
        <strain evidence="17">KCTC 32239</strain>
    </source>
</reference>
<evidence type="ECO:0000256" key="1">
    <source>
        <dbReference type="ARBA" id="ARBA00004571"/>
    </source>
</evidence>
<evidence type="ECO:0000256" key="11">
    <source>
        <dbReference type="PROSITE-ProRule" id="PRU01360"/>
    </source>
</evidence>
<evidence type="ECO:0008006" key="18">
    <source>
        <dbReference type="Google" id="ProtNLM"/>
    </source>
</evidence>
<comment type="subcellular location">
    <subcellularLocation>
        <location evidence="1 11">Cell outer membrane</location>
        <topology evidence="1 11">Multi-pass membrane protein</topology>
    </subcellularLocation>
</comment>
<evidence type="ECO:0000256" key="6">
    <source>
        <dbReference type="ARBA" id="ARBA00022729"/>
    </source>
</evidence>
<proteinExistence type="inferred from homology"/>
<sequence>MISLTIMELPHKKYTLAAISLLSLIANIANAENIQSNNSQRMINEIFNQCDRDPLLQDVLKSEPAKQLQLIYSDSLITTQMRAIGTRTGSFEEKLSSWLALYGLKLANTSSGNYLITRAPSSDFIAGKINGLNQATNQTPISISGISNSVVLSPSNCFYSDDQHKSPPRKPTIRTNKTEIPVAVSTQNNWWNIQVNHVASTDIEEVIIIGSSHQVMHNSVSQKTLFDREQIETMPHIGDDIARVFRQLPGASSGDFSPKINVRGGEQNETAMVVDGLELHKPWYFKGMDGLGSIVDANLIASADVLSGGYTAEYADKSSAIIDIKTMDAVEVKSRVGLSFLTAFAQTSGQFNNNTGNWYGSLRGGYLDLVFQLAGAEADIQPRYSDLFAKADFELSENHKLSIDMLLAGDRFFWEDNDPNKHIYLDETSWNNNIWLNLNSHIGDFIEAKTALSFIDFNHEMQGYYEDPYVVWQDNRKYRALGFKSDWTATPTPEHLFKWGLDIKDLTAKYDYFLAIHVSPQHENHLHMETTYHQADMEPEGQDRAAYLAWRYKVSEKWVTELGGRWSEHTYVELDNAPLFSPRFNAIYNINDSSQLNFSWGKFYQAQAIDDLYPGGDDVEFHPSQLAEHSIIGLHHRLNEKIALRMDAYQKKYSQLIPRYENVYPSLEKVIKEASNDWLRIAPDSAKAEGIELAVTYDNQKHFSTWANYTYSKVNDYLNGKETPRSWDQQNVFNFGFEWKYTEWHFNLSGMIRSGWPTTPARIDSSRARNLHATKPDFEKYNTNKQDGYSRLDLRILKKQRFASGSSLEYYLEIFNLLDSENPCCAQYEAEFSGSDSEGKTVPHFDNWLPFLPSFGIQYIF</sequence>
<dbReference type="InterPro" id="IPR037066">
    <property type="entry name" value="Plug_dom_sf"/>
</dbReference>
<dbReference type="RefSeq" id="WP_189419716.1">
    <property type="nucleotide sequence ID" value="NZ_BMYZ01000003.1"/>
</dbReference>
<dbReference type="InterPro" id="IPR012910">
    <property type="entry name" value="Plug_dom"/>
</dbReference>
<keyword evidence="4 11" id="KW-1134">Transmembrane beta strand</keyword>
<keyword evidence="6 13" id="KW-0732">Signal</keyword>
<keyword evidence="8 11" id="KW-0472">Membrane</keyword>
<dbReference type="Gene3D" id="2.170.130.10">
    <property type="entry name" value="TonB-dependent receptor, plug domain"/>
    <property type="match status" value="1"/>
</dbReference>
<evidence type="ECO:0000313" key="16">
    <source>
        <dbReference type="EMBL" id="GGY81697.1"/>
    </source>
</evidence>
<dbReference type="PROSITE" id="PS52016">
    <property type="entry name" value="TONB_DEPENDENT_REC_3"/>
    <property type="match status" value="1"/>
</dbReference>
<dbReference type="Gene3D" id="2.40.170.20">
    <property type="entry name" value="TonB-dependent receptor, beta-barrel domain"/>
    <property type="match status" value="1"/>
</dbReference>
<evidence type="ECO:0000259" key="14">
    <source>
        <dbReference type="Pfam" id="PF00593"/>
    </source>
</evidence>
<dbReference type="PANTHER" id="PTHR30069">
    <property type="entry name" value="TONB-DEPENDENT OUTER MEMBRANE RECEPTOR"/>
    <property type="match status" value="1"/>
</dbReference>
<evidence type="ECO:0000256" key="2">
    <source>
        <dbReference type="ARBA" id="ARBA00008143"/>
    </source>
</evidence>
<dbReference type="InterPro" id="IPR000531">
    <property type="entry name" value="Beta-barrel_TonB"/>
</dbReference>
<dbReference type="SUPFAM" id="SSF56935">
    <property type="entry name" value="Porins"/>
    <property type="match status" value="1"/>
</dbReference>
<keyword evidence="9" id="KW-0675">Receptor</keyword>
<evidence type="ECO:0000256" key="13">
    <source>
        <dbReference type="SAM" id="SignalP"/>
    </source>
</evidence>
<name>A0ABQ3B6H2_9GAMM</name>
<evidence type="ECO:0000259" key="15">
    <source>
        <dbReference type="Pfam" id="PF07715"/>
    </source>
</evidence>
<evidence type="ECO:0000256" key="8">
    <source>
        <dbReference type="ARBA" id="ARBA00023136"/>
    </source>
</evidence>
<dbReference type="InterPro" id="IPR039426">
    <property type="entry name" value="TonB-dep_rcpt-like"/>
</dbReference>
<dbReference type="Pfam" id="PF07715">
    <property type="entry name" value="Plug"/>
    <property type="match status" value="1"/>
</dbReference>
<dbReference type="Pfam" id="PF00593">
    <property type="entry name" value="TonB_dep_Rec_b-barrel"/>
    <property type="match status" value="1"/>
</dbReference>
<dbReference type="InterPro" id="IPR036942">
    <property type="entry name" value="Beta-barrel_TonB_sf"/>
</dbReference>
<evidence type="ECO:0000256" key="4">
    <source>
        <dbReference type="ARBA" id="ARBA00022452"/>
    </source>
</evidence>
<comment type="similarity">
    <text evidence="2">Belongs to the TonB-dependent receptor family. Hemoglobin/haptoglobin binding protein subfamily.</text>
</comment>
<keyword evidence="5 11" id="KW-0812">Transmembrane</keyword>
<feature type="domain" description="TonB-dependent receptor plug" evidence="15">
    <location>
        <begin position="223"/>
        <end position="318"/>
    </location>
</feature>
<comment type="caution">
    <text evidence="16">The sequence shown here is derived from an EMBL/GenBank/DDBJ whole genome shotgun (WGS) entry which is preliminary data.</text>
</comment>
<keyword evidence="7 12" id="KW-0798">TonB box</keyword>
<gene>
    <name evidence="16" type="ORF">GCM10011613_27980</name>
</gene>
<evidence type="ECO:0000256" key="3">
    <source>
        <dbReference type="ARBA" id="ARBA00022448"/>
    </source>
</evidence>
<feature type="signal peptide" evidence="13">
    <location>
        <begin position="1"/>
        <end position="31"/>
    </location>
</feature>
<dbReference type="Proteomes" id="UP000619761">
    <property type="component" value="Unassembled WGS sequence"/>
</dbReference>
<feature type="chain" id="PRO_5046262339" description="TonB-dependent receptor plug domain-containing protein" evidence="13">
    <location>
        <begin position="32"/>
        <end position="861"/>
    </location>
</feature>
<dbReference type="PANTHER" id="PTHR30069:SF29">
    <property type="entry name" value="HEMOGLOBIN AND HEMOGLOBIN-HAPTOGLOBIN-BINDING PROTEIN 1-RELATED"/>
    <property type="match status" value="1"/>
</dbReference>
<evidence type="ECO:0000256" key="10">
    <source>
        <dbReference type="ARBA" id="ARBA00023237"/>
    </source>
</evidence>
<evidence type="ECO:0000256" key="9">
    <source>
        <dbReference type="ARBA" id="ARBA00023170"/>
    </source>
</evidence>
<organism evidence="16 17">
    <name type="scientific">Cellvibrio zantedeschiae</name>
    <dbReference type="NCBI Taxonomy" id="1237077"/>
    <lineage>
        <taxon>Bacteria</taxon>
        <taxon>Pseudomonadati</taxon>
        <taxon>Pseudomonadota</taxon>
        <taxon>Gammaproteobacteria</taxon>
        <taxon>Cellvibrionales</taxon>
        <taxon>Cellvibrionaceae</taxon>
        <taxon>Cellvibrio</taxon>
    </lineage>
</organism>
<accession>A0ABQ3B6H2</accession>
<keyword evidence="10 11" id="KW-0998">Cell outer membrane</keyword>
<keyword evidence="3 11" id="KW-0813">Transport</keyword>